<accession>A0A7R9AB50</accession>
<organism evidence="3">
    <name type="scientific">Darwinula stevensoni</name>
    <dbReference type="NCBI Taxonomy" id="69355"/>
    <lineage>
        <taxon>Eukaryota</taxon>
        <taxon>Metazoa</taxon>
        <taxon>Ecdysozoa</taxon>
        <taxon>Arthropoda</taxon>
        <taxon>Crustacea</taxon>
        <taxon>Oligostraca</taxon>
        <taxon>Ostracoda</taxon>
        <taxon>Podocopa</taxon>
        <taxon>Podocopida</taxon>
        <taxon>Darwinulocopina</taxon>
        <taxon>Darwinuloidea</taxon>
        <taxon>Darwinulidae</taxon>
        <taxon>Darwinula</taxon>
    </lineage>
</organism>
<dbReference type="GO" id="GO:0030515">
    <property type="term" value="F:snoRNA binding"/>
    <property type="evidence" value="ECO:0007669"/>
    <property type="project" value="TreeGrafter"/>
</dbReference>
<name>A0A7R9AB50_9CRUS</name>
<dbReference type="GO" id="GO:0005737">
    <property type="term" value="C:cytoplasm"/>
    <property type="evidence" value="ECO:0007669"/>
    <property type="project" value="TreeGrafter"/>
</dbReference>
<dbReference type="Proteomes" id="UP000677054">
    <property type="component" value="Unassembled WGS sequence"/>
</dbReference>
<dbReference type="GO" id="GO:0006364">
    <property type="term" value="P:rRNA processing"/>
    <property type="evidence" value="ECO:0007669"/>
    <property type="project" value="TreeGrafter"/>
</dbReference>
<dbReference type="Pfam" id="PF05291">
    <property type="entry name" value="Bystin"/>
    <property type="match status" value="1"/>
</dbReference>
<feature type="region of interest" description="Disordered" evidence="2">
    <location>
        <begin position="63"/>
        <end position="117"/>
    </location>
</feature>
<feature type="compositionally biased region" description="Basic residues" evidence="2">
    <location>
        <begin position="1"/>
        <end position="15"/>
    </location>
</feature>
<protein>
    <recommendedName>
        <fullName evidence="5">Bystin</fullName>
    </recommendedName>
</protein>
<evidence type="ECO:0008006" key="5">
    <source>
        <dbReference type="Google" id="ProtNLM"/>
    </source>
</evidence>
<dbReference type="AlphaFoldDB" id="A0A7R9AB50"/>
<evidence type="ECO:0000313" key="3">
    <source>
        <dbReference type="EMBL" id="CAD7250926.1"/>
    </source>
</evidence>
<keyword evidence="4" id="KW-1185">Reference proteome</keyword>
<dbReference type="GO" id="GO:0005730">
    <property type="term" value="C:nucleolus"/>
    <property type="evidence" value="ECO:0007669"/>
    <property type="project" value="TreeGrafter"/>
</dbReference>
<comment type="similarity">
    <text evidence="1">Belongs to the bystin family.</text>
</comment>
<dbReference type="PANTHER" id="PTHR12821">
    <property type="entry name" value="BYSTIN"/>
    <property type="match status" value="1"/>
</dbReference>
<feature type="region of interest" description="Disordered" evidence="2">
    <location>
        <begin position="1"/>
        <end position="50"/>
    </location>
</feature>
<dbReference type="PANTHER" id="PTHR12821:SF0">
    <property type="entry name" value="BYSTIN"/>
    <property type="match status" value="1"/>
</dbReference>
<reference evidence="3" key="1">
    <citation type="submission" date="2020-11" db="EMBL/GenBank/DDBJ databases">
        <authorList>
            <person name="Tran Van P."/>
        </authorList>
    </citation>
    <scope>NUCLEOTIDE SEQUENCE</scope>
</reference>
<sequence>MGKVKKMKMAGKARHKPLEAQIADDEFARPSGRFKMRTRSDRETDEVVEPTLSRNILRVAKEQLAEEGAGTASVKSPSTVPLKPMLGQAESDSEGEGDGDHDAFSQSEEDYEDVEVDEEDEKALEMFMCKDPPARRTLADIIQEKITEKQTEILTQFSDAQSKLSSVSAHKNGFLLHLCKIVELYKGVKEVLAKYRSGKLPKAFKIIPRLANWEQILYITDPEKWSAAAMYQATRIFTSNLKEKMAQRFFHLVLLPRVRDDIAEYKRLNFHLYQALRKALFKPGAFFKGFLIPLCESRTCSLREAIIIGSVLAKNSIPVLHSAAAMLTIAEMEYSGANSIFLRIFLDKKYALPYRVIDGVVHHLLRSVLSS</sequence>
<evidence type="ECO:0000256" key="2">
    <source>
        <dbReference type="SAM" id="MobiDB-lite"/>
    </source>
</evidence>
<evidence type="ECO:0000256" key="1">
    <source>
        <dbReference type="ARBA" id="ARBA00007114"/>
    </source>
</evidence>
<dbReference type="EMBL" id="LR902667">
    <property type="protein sequence ID" value="CAD7250926.1"/>
    <property type="molecule type" value="Genomic_DNA"/>
</dbReference>
<feature type="compositionally biased region" description="Acidic residues" evidence="2">
    <location>
        <begin position="107"/>
        <end position="117"/>
    </location>
</feature>
<dbReference type="GO" id="GO:0030688">
    <property type="term" value="C:preribosome, small subunit precursor"/>
    <property type="evidence" value="ECO:0007669"/>
    <property type="project" value="TreeGrafter"/>
</dbReference>
<proteinExistence type="inferred from homology"/>
<gene>
    <name evidence="3" type="ORF">DSTB1V02_LOCUS10695</name>
</gene>
<dbReference type="EMBL" id="CAJPEV010003150">
    <property type="protein sequence ID" value="CAG0899076.1"/>
    <property type="molecule type" value="Genomic_DNA"/>
</dbReference>
<evidence type="ECO:0000313" key="4">
    <source>
        <dbReference type="Proteomes" id="UP000677054"/>
    </source>
</evidence>
<dbReference type="InterPro" id="IPR007955">
    <property type="entry name" value="Bystin"/>
</dbReference>
<dbReference type="OrthoDB" id="2192561at2759"/>